<keyword evidence="3" id="KW-1185">Reference proteome</keyword>
<proteinExistence type="predicted"/>
<evidence type="ECO:0000313" key="3">
    <source>
        <dbReference type="Proteomes" id="UP001147747"/>
    </source>
</evidence>
<name>A0A9W9VGX5_9EURO</name>
<dbReference type="Pfam" id="PF08219">
    <property type="entry name" value="TOM13"/>
    <property type="match status" value="1"/>
</dbReference>
<feature type="compositionally biased region" description="Low complexity" evidence="1">
    <location>
        <begin position="25"/>
        <end position="35"/>
    </location>
</feature>
<feature type="region of interest" description="Disordered" evidence="1">
    <location>
        <begin position="1"/>
        <end position="35"/>
    </location>
</feature>
<dbReference type="PANTHER" id="PTHR28241:SF1">
    <property type="entry name" value="MITOCHONDRIAL IMPORT PROTEIN 1"/>
    <property type="match status" value="1"/>
</dbReference>
<accession>A0A9W9VGX5</accession>
<reference evidence="2" key="2">
    <citation type="journal article" date="2023" name="IMA Fungus">
        <title>Comparative genomic study of the Penicillium genus elucidates a diverse pangenome and 15 lateral gene transfer events.</title>
        <authorList>
            <person name="Petersen C."/>
            <person name="Sorensen T."/>
            <person name="Nielsen M.R."/>
            <person name="Sondergaard T.E."/>
            <person name="Sorensen J.L."/>
            <person name="Fitzpatrick D.A."/>
            <person name="Frisvad J.C."/>
            <person name="Nielsen K.L."/>
        </authorList>
    </citation>
    <scope>NUCLEOTIDE SEQUENCE</scope>
    <source>
        <strain evidence="2">IBT 29677</strain>
    </source>
</reference>
<sequence>RALRLRRYSPSDSENYSPNNDLTQSESPSSNSSSPMILYQPPSVWGLLRGAAINLLLPFVNGLMLGFGELFAHEAAFRLGWSNTKIFPNYRRAHAVGPGVEIRELPSERRRTLNDTTSLE</sequence>
<evidence type="ECO:0000256" key="1">
    <source>
        <dbReference type="SAM" id="MobiDB-lite"/>
    </source>
</evidence>
<reference evidence="2" key="1">
    <citation type="submission" date="2022-12" db="EMBL/GenBank/DDBJ databases">
        <authorList>
            <person name="Petersen C."/>
        </authorList>
    </citation>
    <scope>NUCLEOTIDE SEQUENCE</scope>
    <source>
        <strain evidence="2">IBT 29677</strain>
    </source>
</reference>
<dbReference type="GO" id="GO:0045040">
    <property type="term" value="P:protein insertion into mitochondrial outer membrane"/>
    <property type="evidence" value="ECO:0007669"/>
    <property type="project" value="TreeGrafter"/>
</dbReference>
<dbReference type="InterPro" id="IPR013262">
    <property type="entry name" value="OMP_MIM1/TOM13_mt"/>
</dbReference>
<dbReference type="GO" id="GO:0005741">
    <property type="term" value="C:mitochondrial outer membrane"/>
    <property type="evidence" value="ECO:0007669"/>
    <property type="project" value="InterPro"/>
</dbReference>
<dbReference type="GO" id="GO:0070096">
    <property type="term" value="P:mitochondrial outer membrane translocase complex assembly"/>
    <property type="evidence" value="ECO:0007669"/>
    <property type="project" value="TreeGrafter"/>
</dbReference>
<feature type="non-terminal residue" evidence="2">
    <location>
        <position position="1"/>
    </location>
</feature>
<dbReference type="Proteomes" id="UP001147747">
    <property type="component" value="Unassembled WGS sequence"/>
</dbReference>
<evidence type="ECO:0008006" key="4">
    <source>
        <dbReference type="Google" id="ProtNLM"/>
    </source>
</evidence>
<dbReference type="PANTHER" id="PTHR28241">
    <property type="entry name" value="MITOCHONDRIAL IMPORT PROTEIN 1"/>
    <property type="match status" value="1"/>
</dbReference>
<protein>
    <recommendedName>
        <fullName evidence="4">TOM13-domain-containing protein</fullName>
    </recommendedName>
</protein>
<dbReference type="EMBL" id="JAPZBU010000011">
    <property type="protein sequence ID" value="KAJ5378971.1"/>
    <property type="molecule type" value="Genomic_DNA"/>
</dbReference>
<dbReference type="AlphaFoldDB" id="A0A9W9VGX5"/>
<feature type="compositionally biased region" description="Polar residues" evidence="1">
    <location>
        <begin position="10"/>
        <end position="24"/>
    </location>
</feature>
<dbReference type="OrthoDB" id="5529571at2759"/>
<gene>
    <name evidence="2" type="ORF">N7509_012090</name>
</gene>
<comment type="caution">
    <text evidence="2">The sequence shown here is derived from an EMBL/GenBank/DDBJ whole genome shotgun (WGS) entry which is preliminary data.</text>
</comment>
<organism evidence="2 3">
    <name type="scientific">Penicillium cosmopolitanum</name>
    <dbReference type="NCBI Taxonomy" id="1131564"/>
    <lineage>
        <taxon>Eukaryota</taxon>
        <taxon>Fungi</taxon>
        <taxon>Dikarya</taxon>
        <taxon>Ascomycota</taxon>
        <taxon>Pezizomycotina</taxon>
        <taxon>Eurotiomycetes</taxon>
        <taxon>Eurotiomycetidae</taxon>
        <taxon>Eurotiales</taxon>
        <taxon>Aspergillaceae</taxon>
        <taxon>Penicillium</taxon>
    </lineage>
</organism>
<dbReference type="RefSeq" id="XP_056482757.1">
    <property type="nucleotide sequence ID" value="XM_056636727.1"/>
</dbReference>
<evidence type="ECO:0000313" key="2">
    <source>
        <dbReference type="EMBL" id="KAJ5378971.1"/>
    </source>
</evidence>
<dbReference type="GeneID" id="81375707"/>